<dbReference type="GO" id="GO:0032259">
    <property type="term" value="P:methylation"/>
    <property type="evidence" value="ECO:0007669"/>
    <property type="project" value="UniProtKB-KW"/>
</dbReference>
<dbReference type="AlphaFoldDB" id="A0A1Y5S922"/>
<proteinExistence type="inferred from homology"/>
<evidence type="ECO:0000256" key="9">
    <source>
        <dbReference type="ARBA" id="ARBA00023163"/>
    </source>
</evidence>
<dbReference type="EC" id="2.1.1.63" evidence="3"/>
<evidence type="ECO:0000256" key="13">
    <source>
        <dbReference type="PIRSR" id="PIRSR000409-3"/>
    </source>
</evidence>
<evidence type="ECO:0000256" key="3">
    <source>
        <dbReference type="ARBA" id="ARBA00011918"/>
    </source>
</evidence>
<dbReference type="Pfam" id="PF02805">
    <property type="entry name" value="Ada_Zn_binding"/>
    <property type="match status" value="1"/>
</dbReference>
<feature type="binding site" evidence="13">
    <location>
        <position position="64"/>
    </location>
    <ligand>
        <name>Zn(2+)</name>
        <dbReference type="ChEBI" id="CHEBI:29105"/>
    </ligand>
</feature>
<keyword evidence="7" id="KW-0805">Transcription regulation</keyword>
<organism evidence="15 16">
    <name type="scientific">Oceanibacterium hippocampi</name>
    <dbReference type="NCBI Taxonomy" id="745714"/>
    <lineage>
        <taxon>Bacteria</taxon>
        <taxon>Pseudomonadati</taxon>
        <taxon>Pseudomonadota</taxon>
        <taxon>Alphaproteobacteria</taxon>
        <taxon>Sneathiellales</taxon>
        <taxon>Sneathiellaceae</taxon>
        <taxon>Oceanibacterium</taxon>
    </lineage>
</organism>
<evidence type="ECO:0000313" key="15">
    <source>
        <dbReference type="EMBL" id="SLN34950.1"/>
    </source>
</evidence>
<dbReference type="GO" id="GO:0003700">
    <property type="term" value="F:DNA-binding transcription factor activity"/>
    <property type="evidence" value="ECO:0007669"/>
    <property type="project" value="InterPro"/>
</dbReference>
<dbReference type="EMBL" id="FWFR01000001">
    <property type="protein sequence ID" value="SLN34950.1"/>
    <property type="molecule type" value="Genomic_DNA"/>
</dbReference>
<dbReference type="SUPFAM" id="SSF46767">
    <property type="entry name" value="Methylated DNA-protein cysteine methyltransferase, C-terminal domain"/>
    <property type="match status" value="1"/>
</dbReference>
<dbReference type="CDD" id="cd06445">
    <property type="entry name" value="ATase"/>
    <property type="match status" value="1"/>
</dbReference>
<dbReference type="InterPro" id="IPR016221">
    <property type="entry name" value="Bifunct_regulatory_prot_Ada"/>
</dbReference>
<keyword evidence="8" id="KW-0010">Activator</keyword>
<evidence type="ECO:0000256" key="4">
    <source>
        <dbReference type="ARBA" id="ARBA00022603"/>
    </source>
</evidence>
<dbReference type="SUPFAM" id="SSF57884">
    <property type="entry name" value="Ada DNA repair protein, N-terminal domain (N-Ada 10)"/>
    <property type="match status" value="1"/>
</dbReference>
<comment type="catalytic activity">
    <reaction evidence="11">
        <text>a 6-O-methyl-2'-deoxyguanosine in DNA + L-cysteinyl-[protein] = S-methyl-L-cysteinyl-[protein] + a 2'-deoxyguanosine in DNA</text>
        <dbReference type="Rhea" id="RHEA:24000"/>
        <dbReference type="Rhea" id="RHEA-COMP:10131"/>
        <dbReference type="Rhea" id="RHEA-COMP:10132"/>
        <dbReference type="Rhea" id="RHEA-COMP:11367"/>
        <dbReference type="Rhea" id="RHEA-COMP:11368"/>
        <dbReference type="ChEBI" id="CHEBI:29950"/>
        <dbReference type="ChEBI" id="CHEBI:82612"/>
        <dbReference type="ChEBI" id="CHEBI:85445"/>
        <dbReference type="ChEBI" id="CHEBI:85448"/>
        <dbReference type="EC" id="2.1.1.63"/>
    </reaction>
</comment>
<accession>A0A1Y5S922</accession>
<dbReference type="SUPFAM" id="SSF46689">
    <property type="entry name" value="Homeodomain-like"/>
    <property type="match status" value="1"/>
</dbReference>
<keyword evidence="6" id="KW-0227">DNA damage</keyword>
<dbReference type="InterPro" id="IPR035451">
    <property type="entry name" value="Ada-like_dom_sf"/>
</dbReference>
<keyword evidence="4" id="KW-0489">Methyltransferase</keyword>
<keyword evidence="13" id="KW-0862">Zinc</keyword>
<dbReference type="OrthoDB" id="9802228at2"/>
<dbReference type="InterPro" id="IPR018060">
    <property type="entry name" value="HTH_AraC"/>
</dbReference>
<dbReference type="PIRSF" id="PIRSF000409">
    <property type="entry name" value="Ada"/>
    <property type="match status" value="1"/>
</dbReference>
<sequence length="360" mass="38791">MDQTDKRFDAFMNRDKSADGSFVVAVTSTHIYCRPSCPARRPKPENIRFYDLPEAAEQAGFRACKRCHPRDAAAQDPDVRRVRRACEVIAARLAGGEGGPPTLDELAEAVGTSASHLQRRFRKLVGVSPRDYADQLRLTGFKGRLRDGDDIAGALYESGYGSPSRVYERAGATMGMTPATYAKGGKGARMGYAIAASPLGRVLVAGTVTGVSAIYLGDDEAFLAAELRAEYPLAEIVRDEAALGPLVAVVLRYLEGDLPHPELPLDVQGTAFQRRVWQELMAIPAGETATYKDLAVRMGQPKAARAVGRACATNPVSLAIPCHRAIGTDGALHGYRWGLDRKQAILARERARRGKAVAAA</sequence>
<dbReference type="InterPro" id="IPR009057">
    <property type="entry name" value="Homeodomain-like_sf"/>
</dbReference>
<comment type="cofactor">
    <cofactor evidence="13">
        <name>Zn(2+)</name>
        <dbReference type="ChEBI" id="CHEBI:29105"/>
    </cofactor>
    <text evidence="13">Binds 1 zinc ion per subunit.</text>
</comment>
<dbReference type="GO" id="GO:0008270">
    <property type="term" value="F:zinc ion binding"/>
    <property type="evidence" value="ECO:0007669"/>
    <property type="project" value="InterPro"/>
</dbReference>
<feature type="domain" description="HTH araC/xylS-type" evidence="14">
    <location>
        <begin position="83"/>
        <end position="184"/>
    </location>
</feature>
<evidence type="ECO:0000256" key="8">
    <source>
        <dbReference type="ARBA" id="ARBA00023159"/>
    </source>
</evidence>
<keyword evidence="13" id="KW-0479">Metal-binding</keyword>
<dbReference type="Proteomes" id="UP000193200">
    <property type="component" value="Unassembled WGS sequence"/>
</dbReference>
<dbReference type="FunFam" id="1.10.10.10:FF:000214">
    <property type="entry name" value="Methylated-DNA--protein-cysteine methyltransferase"/>
    <property type="match status" value="1"/>
</dbReference>
<dbReference type="InterPro" id="IPR036217">
    <property type="entry name" value="MethylDNA_cys_MeTrfase_DNAb"/>
</dbReference>
<dbReference type="PANTHER" id="PTHR10815">
    <property type="entry name" value="METHYLATED-DNA--PROTEIN-CYSTEINE METHYLTRANSFERASE"/>
    <property type="match status" value="1"/>
</dbReference>
<evidence type="ECO:0000259" key="14">
    <source>
        <dbReference type="PROSITE" id="PS01124"/>
    </source>
</evidence>
<keyword evidence="5" id="KW-0808">Transferase</keyword>
<reference evidence="15 16" key="1">
    <citation type="submission" date="2017-03" db="EMBL/GenBank/DDBJ databases">
        <authorList>
            <person name="Afonso C.L."/>
            <person name="Miller P.J."/>
            <person name="Scott M.A."/>
            <person name="Spackman E."/>
            <person name="Goraichik I."/>
            <person name="Dimitrov K.M."/>
            <person name="Suarez D.L."/>
            <person name="Swayne D.E."/>
        </authorList>
    </citation>
    <scope>NUCLEOTIDE SEQUENCE [LARGE SCALE GENOMIC DNA]</scope>
    <source>
        <strain evidence="15 16">CECT 7691</strain>
    </source>
</reference>
<feature type="binding site" evidence="13">
    <location>
        <position position="37"/>
    </location>
    <ligand>
        <name>Zn(2+)</name>
        <dbReference type="ChEBI" id="CHEBI:29105"/>
    </ligand>
</feature>
<dbReference type="GO" id="GO:0006281">
    <property type="term" value="P:DNA repair"/>
    <property type="evidence" value="ECO:0007669"/>
    <property type="project" value="UniProtKB-KW"/>
</dbReference>
<keyword evidence="10" id="KW-0234">DNA repair</keyword>
<evidence type="ECO:0000256" key="12">
    <source>
        <dbReference type="PIRSR" id="PIRSR000409-1"/>
    </source>
</evidence>
<feature type="active site" description="Nucleophile; methyl group acceptor from either O6-methylguanine or O4-methylthymine" evidence="12">
    <location>
        <position position="322"/>
    </location>
</feature>
<evidence type="ECO:0000256" key="10">
    <source>
        <dbReference type="ARBA" id="ARBA00023204"/>
    </source>
</evidence>
<dbReference type="SMART" id="SM00342">
    <property type="entry name" value="HTH_ARAC"/>
    <property type="match status" value="1"/>
</dbReference>
<keyword evidence="9" id="KW-0804">Transcription</keyword>
<dbReference type="Gene3D" id="3.30.160.70">
    <property type="entry name" value="Methylated DNA-protein cysteine methyltransferase domain"/>
    <property type="match status" value="1"/>
</dbReference>
<dbReference type="GO" id="GO:0043565">
    <property type="term" value="F:sequence-specific DNA binding"/>
    <property type="evidence" value="ECO:0007669"/>
    <property type="project" value="InterPro"/>
</dbReference>
<comment type="catalytic activity">
    <reaction evidence="1">
        <text>a 4-O-methyl-thymidine in DNA + L-cysteinyl-[protein] = a thymidine in DNA + S-methyl-L-cysteinyl-[protein]</text>
        <dbReference type="Rhea" id="RHEA:53428"/>
        <dbReference type="Rhea" id="RHEA-COMP:10131"/>
        <dbReference type="Rhea" id="RHEA-COMP:10132"/>
        <dbReference type="Rhea" id="RHEA-COMP:13555"/>
        <dbReference type="Rhea" id="RHEA-COMP:13556"/>
        <dbReference type="ChEBI" id="CHEBI:29950"/>
        <dbReference type="ChEBI" id="CHEBI:82612"/>
        <dbReference type="ChEBI" id="CHEBI:137386"/>
        <dbReference type="ChEBI" id="CHEBI:137387"/>
        <dbReference type="EC" id="2.1.1.63"/>
    </reaction>
</comment>
<dbReference type="InterPro" id="IPR004026">
    <property type="entry name" value="Ada_DNA_repair_Zn-bd"/>
</dbReference>
<evidence type="ECO:0000256" key="7">
    <source>
        <dbReference type="ARBA" id="ARBA00023015"/>
    </source>
</evidence>
<dbReference type="NCBIfam" id="TIGR00589">
    <property type="entry name" value="ogt"/>
    <property type="match status" value="1"/>
</dbReference>
<evidence type="ECO:0000256" key="2">
    <source>
        <dbReference type="ARBA" id="ARBA00008711"/>
    </source>
</evidence>
<dbReference type="InterPro" id="IPR036631">
    <property type="entry name" value="MGMT_N_sf"/>
</dbReference>
<dbReference type="InterPro" id="IPR014048">
    <property type="entry name" value="MethylDNA_cys_MeTrfase_DNA-bd"/>
</dbReference>
<feature type="binding site" evidence="13">
    <location>
        <position position="33"/>
    </location>
    <ligand>
        <name>Zn(2+)</name>
        <dbReference type="ChEBI" id="CHEBI:29105"/>
    </ligand>
</feature>
<dbReference type="GO" id="GO:0003908">
    <property type="term" value="F:methylated-DNA-[protein]-cysteine S-methyltransferase activity"/>
    <property type="evidence" value="ECO:0007669"/>
    <property type="project" value="UniProtKB-EC"/>
</dbReference>
<evidence type="ECO:0000313" key="16">
    <source>
        <dbReference type="Proteomes" id="UP000193200"/>
    </source>
</evidence>
<evidence type="ECO:0000256" key="11">
    <source>
        <dbReference type="ARBA" id="ARBA00049348"/>
    </source>
</evidence>
<feature type="active site" description="Nucleophile; methyl group acceptor from methylphosphotriester" evidence="12">
    <location>
        <position position="33"/>
    </location>
</feature>
<dbReference type="Pfam" id="PF01035">
    <property type="entry name" value="DNA_binding_1"/>
    <property type="match status" value="1"/>
</dbReference>
<evidence type="ECO:0000256" key="1">
    <source>
        <dbReference type="ARBA" id="ARBA00001286"/>
    </source>
</evidence>
<dbReference type="InParanoid" id="A0A1Y5S922"/>
<comment type="similarity">
    <text evidence="2">Belongs to the MGMT family.</text>
</comment>
<keyword evidence="16" id="KW-1185">Reference proteome</keyword>
<protein>
    <recommendedName>
        <fullName evidence="3">methylated-DNA--[protein]-cysteine S-methyltransferase</fullName>
        <ecNumber evidence="3">2.1.1.63</ecNumber>
    </recommendedName>
</protein>
<dbReference type="FunCoup" id="A0A1Y5S922">
    <property type="interactions" value="51"/>
</dbReference>
<evidence type="ECO:0000256" key="6">
    <source>
        <dbReference type="ARBA" id="ARBA00022763"/>
    </source>
</evidence>
<feature type="binding site" evidence="13">
    <location>
        <position position="67"/>
    </location>
    <ligand>
        <name>Zn(2+)</name>
        <dbReference type="ChEBI" id="CHEBI:29105"/>
    </ligand>
</feature>
<dbReference type="PANTHER" id="PTHR10815:SF5">
    <property type="entry name" value="METHYLATED-DNA--PROTEIN-CYSTEINE METHYLTRANSFERASE"/>
    <property type="match status" value="1"/>
</dbReference>
<dbReference type="PROSITE" id="PS01124">
    <property type="entry name" value="HTH_ARAC_FAMILY_2"/>
    <property type="match status" value="1"/>
</dbReference>
<name>A0A1Y5S922_9PROT</name>
<dbReference type="Gene3D" id="1.10.10.60">
    <property type="entry name" value="Homeodomain-like"/>
    <property type="match status" value="1"/>
</dbReference>
<dbReference type="Pfam" id="PF12833">
    <property type="entry name" value="HTH_18"/>
    <property type="match status" value="1"/>
</dbReference>
<dbReference type="Gene3D" id="1.10.10.10">
    <property type="entry name" value="Winged helix-like DNA-binding domain superfamily/Winged helix DNA-binding domain"/>
    <property type="match status" value="1"/>
</dbReference>
<dbReference type="InterPro" id="IPR036388">
    <property type="entry name" value="WH-like_DNA-bd_sf"/>
</dbReference>
<gene>
    <name evidence="15" type="primary">ada</name>
    <name evidence="15" type="ORF">OCH7691_01375</name>
</gene>
<dbReference type="RefSeq" id="WP_085882595.1">
    <property type="nucleotide sequence ID" value="NZ_FWFR01000001.1"/>
</dbReference>
<dbReference type="SUPFAM" id="SSF53155">
    <property type="entry name" value="Methylated DNA-protein cysteine methyltransferase domain"/>
    <property type="match status" value="1"/>
</dbReference>
<evidence type="ECO:0000256" key="5">
    <source>
        <dbReference type="ARBA" id="ARBA00022679"/>
    </source>
</evidence>
<dbReference type="Gene3D" id="3.40.10.10">
    <property type="entry name" value="DNA Methylphosphotriester Repair Domain"/>
    <property type="match status" value="1"/>
</dbReference>